<comment type="caution">
    <text evidence="1">The sequence shown here is derived from an EMBL/GenBank/DDBJ whole genome shotgun (WGS) entry which is preliminary data.</text>
</comment>
<protein>
    <submittedName>
        <fullName evidence="1">Uncharacterized protein</fullName>
    </submittedName>
</protein>
<reference evidence="1 2" key="1">
    <citation type="submission" date="2021-01" db="EMBL/GenBank/DDBJ databases">
        <title>Whole genome shotgun sequence of Asanoa iriomotensis NBRC 100142.</title>
        <authorList>
            <person name="Komaki H."/>
            <person name="Tamura T."/>
        </authorList>
    </citation>
    <scope>NUCLEOTIDE SEQUENCE [LARGE SCALE GENOMIC DNA]</scope>
    <source>
        <strain evidence="1 2">NBRC 100142</strain>
    </source>
</reference>
<organism evidence="1 2">
    <name type="scientific">Asanoa iriomotensis</name>
    <dbReference type="NCBI Taxonomy" id="234613"/>
    <lineage>
        <taxon>Bacteria</taxon>
        <taxon>Bacillati</taxon>
        <taxon>Actinomycetota</taxon>
        <taxon>Actinomycetes</taxon>
        <taxon>Micromonosporales</taxon>
        <taxon>Micromonosporaceae</taxon>
        <taxon>Asanoa</taxon>
    </lineage>
</organism>
<evidence type="ECO:0000313" key="2">
    <source>
        <dbReference type="Proteomes" id="UP000624325"/>
    </source>
</evidence>
<dbReference type="EMBL" id="BONC01000044">
    <property type="protein sequence ID" value="GIF59274.1"/>
    <property type="molecule type" value="Genomic_DNA"/>
</dbReference>
<keyword evidence="2" id="KW-1185">Reference proteome</keyword>
<dbReference type="Proteomes" id="UP000624325">
    <property type="component" value="Unassembled WGS sequence"/>
</dbReference>
<name>A0ABQ4C956_9ACTN</name>
<accession>A0ABQ4C956</accession>
<dbReference type="RefSeq" id="WP_203706109.1">
    <property type="nucleotide sequence ID" value="NZ_BAAALU010000018.1"/>
</dbReference>
<sequence>MPDFTVMTVCLPKATPSDQIATAASALLAAHDITDAGPAGHFLTATRLRTAQLLQPWKGTAAGGPIRLLNLARMRNDLSQSYGRRWQLWHQIVAGSPVARPWWHFYDRHTADPKAYTWNHARHGFASQPRIARMLTYNSHPGRVTDLPLEHLDAFEAGPQAYATYGWLQAVPCHSMLTLDGQLLRPTSARYSDQLDYLRQANEHIARLATTDLLAAIATK</sequence>
<gene>
    <name evidence="1" type="ORF">Air01nite_53690</name>
</gene>
<proteinExistence type="predicted"/>
<evidence type="ECO:0000313" key="1">
    <source>
        <dbReference type="EMBL" id="GIF59274.1"/>
    </source>
</evidence>